<keyword evidence="4" id="KW-0472">Membrane</keyword>
<dbReference type="InterPro" id="IPR012944">
    <property type="entry name" value="SusD_RagB_dom"/>
</dbReference>
<dbReference type="RefSeq" id="WP_135836234.1">
    <property type="nucleotide sequence ID" value="NZ_SRPE01000009.1"/>
</dbReference>
<dbReference type="OrthoDB" id="630434at2"/>
<evidence type="ECO:0000256" key="4">
    <source>
        <dbReference type="ARBA" id="ARBA00023136"/>
    </source>
</evidence>
<protein>
    <submittedName>
        <fullName evidence="9">RagB/SusD family nutrient uptake outer membrane protein</fullName>
    </submittedName>
</protein>
<evidence type="ECO:0000313" key="9">
    <source>
        <dbReference type="EMBL" id="TGN24564.1"/>
    </source>
</evidence>
<proteinExistence type="inferred from homology"/>
<comment type="caution">
    <text evidence="9">The sequence shown here is derived from an EMBL/GenBank/DDBJ whole genome shotgun (WGS) entry which is preliminary data.</text>
</comment>
<dbReference type="GO" id="GO:0009279">
    <property type="term" value="C:cell outer membrane"/>
    <property type="evidence" value="ECO:0007669"/>
    <property type="project" value="UniProtKB-SubCell"/>
</dbReference>
<evidence type="ECO:0000256" key="3">
    <source>
        <dbReference type="ARBA" id="ARBA00022729"/>
    </source>
</evidence>
<organism evidence="9 10">
    <name type="scientific">Empedobacter tilapiae</name>
    <dbReference type="NCBI Taxonomy" id="2491114"/>
    <lineage>
        <taxon>Bacteria</taxon>
        <taxon>Pseudomonadati</taxon>
        <taxon>Bacteroidota</taxon>
        <taxon>Flavobacteriia</taxon>
        <taxon>Flavobacteriales</taxon>
        <taxon>Weeksellaceae</taxon>
        <taxon>Empedobacter</taxon>
    </lineage>
</organism>
<evidence type="ECO:0000256" key="2">
    <source>
        <dbReference type="ARBA" id="ARBA00006275"/>
    </source>
</evidence>
<evidence type="ECO:0000256" key="6">
    <source>
        <dbReference type="SAM" id="SignalP"/>
    </source>
</evidence>
<dbReference type="PROSITE" id="PS51257">
    <property type="entry name" value="PROKAR_LIPOPROTEIN"/>
    <property type="match status" value="1"/>
</dbReference>
<comment type="similarity">
    <text evidence="2">Belongs to the SusD family.</text>
</comment>
<keyword evidence="10" id="KW-1185">Reference proteome</keyword>
<name>A0A4Z1B8D1_9FLAO</name>
<dbReference type="Gene3D" id="1.25.40.390">
    <property type="match status" value="1"/>
</dbReference>
<dbReference type="EMBL" id="SRPE01000009">
    <property type="protein sequence ID" value="TGN24564.1"/>
    <property type="molecule type" value="Genomic_DNA"/>
</dbReference>
<dbReference type="Pfam" id="PF14322">
    <property type="entry name" value="SusD-like_3"/>
    <property type="match status" value="1"/>
</dbReference>
<keyword evidence="5" id="KW-0998">Cell outer membrane</keyword>
<dbReference type="InterPro" id="IPR033985">
    <property type="entry name" value="SusD-like_N"/>
</dbReference>
<evidence type="ECO:0000256" key="5">
    <source>
        <dbReference type="ARBA" id="ARBA00023237"/>
    </source>
</evidence>
<evidence type="ECO:0000259" key="8">
    <source>
        <dbReference type="Pfam" id="PF14322"/>
    </source>
</evidence>
<dbReference type="AlphaFoldDB" id="A0A4Z1B8D1"/>
<feature type="domain" description="SusD-like N-terminal" evidence="8">
    <location>
        <begin position="93"/>
        <end position="234"/>
    </location>
</feature>
<feature type="chain" id="PRO_5021290109" evidence="6">
    <location>
        <begin position="22"/>
        <end position="496"/>
    </location>
</feature>
<evidence type="ECO:0000313" key="10">
    <source>
        <dbReference type="Proteomes" id="UP000297998"/>
    </source>
</evidence>
<comment type="subcellular location">
    <subcellularLocation>
        <location evidence="1">Cell outer membrane</location>
    </subcellularLocation>
</comment>
<keyword evidence="3 6" id="KW-0732">Signal</keyword>
<reference evidence="9 10" key="1">
    <citation type="submission" date="2019-03" db="EMBL/GenBank/DDBJ databases">
        <title>Empedobacter tilapiae sp. nov., isolated from an intestine of Nile tilapia Oreochromis niloticus.</title>
        <authorList>
            <person name="Kim Y.-O."/>
            <person name="Yoon J.-H."/>
        </authorList>
    </citation>
    <scope>NUCLEOTIDE SEQUENCE [LARGE SCALE GENOMIC DNA]</scope>
    <source>
        <strain evidence="9 10">MRS2</strain>
    </source>
</reference>
<dbReference type="Proteomes" id="UP000297998">
    <property type="component" value="Unassembled WGS sequence"/>
</dbReference>
<dbReference type="Pfam" id="PF07980">
    <property type="entry name" value="SusD_RagB"/>
    <property type="match status" value="1"/>
</dbReference>
<dbReference type="SUPFAM" id="SSF48452">
    <property type="entry name" value="TPR-like"/>
    <property type="match status" value="1"/>
</dbReference>
<evidence type="ECO:0000259" key="7">
    <source>
        <dbReference type="Pfam" id="PF07980"/>
    </source>
</evidence>
<feature type="domain" description="RagB/SusD" evidence="7">
    <location>
        <begin position="329"/>
        <end position="496"/>
    </location>
</feature>
<sequence>MKKNIILLTVLGLLTTFSSCSDDDIYKESPNAILVDEFYKTEEDFTKAIYGLYQDFKQIGFYGGSGYSRDLVVVGDILSDNLLSNYGGRGSNRAANNWTYDSSQTPTDIYGAAYRMISDANFILSKINNLKEGEFKNRIKAEVVLIRAIAHFEVARHYSEIPTQNSTSISSIGIPYLTEYNPEFKASRTKTIKEVYDNITQDIESVINYLPDNYQDINRLNQYSASAFLSRVYLYNGNYDKVIKYGQKVVNEIQPTSKNEIANFWTSKTSKGSLFEIPYLQANDPSIGSNFGYGTNANNMVMEFSVDKELYDLYDSATESERKNTYFKIYNLAGDANNENIIVNKYFPGQIKNYINHARYLRVEEVIFNLAEAYYLKGNPSQSLQILNIERAQRYTNFEGEEKGEELFEAIITERRKELAFENGDRWFTLKRLLGVKNIPLKYSKGIKRSGNGYRADGSGTAPVQLELKESDYRWQLPIPKEAINRNENLTQNKGY</sequence>
<feature type="signal peptide" evidence="6">
    <location>
        <begin position="1"/>
        <end position="21"/>
    </location>
</feature>
<dbReference type="InterPro" id="IPR011990">
    <property type="entry name" value="TPR-like_helical_dom_sf"/>
</dbReference>
<gene>
    <name evidence="9" type="ORF">E4J94_13025</name>
</gene>
<evidence type="ECO:0000256" key="1">
    <source>
        <dbReference type="ARBA" id="ARBA00004442"/>
    </source>
</evidence>
<accession>A0A4Z1B8D1</accession>